<gene>
    <name evidence="1" type="ORF">S01H4_08835</name>
</gene>
<dbReference type="AlphaFoldDB" id="X1ARX1"/>
<proteinExistence type="predicted"/>
<evidence type="ECO:0008006" key="2">
    <source>
        <dbReference type="Google" id="ProtNLM"/>
    </source>
</evidence>
<comment type="caution">
    <text evidence="1">The sequence shown here is derived from an EMBL/GenBank/DDBJ whole genome shotgun (WGS) entry which is preliminary data.</text>
</comment>
<dbReference type="EMBL" id="BART01003100">
    <property type="protein sequence ID" value="GAG72067.1"/>
    <property type="molecule type" value="Genomic_DNA"/>
</dbReference>
<feature type="non-terminal residue" evidence="1">
    <location>
        <position position="1"/>
    </location>
</feature>
<name>X1ARX1_9ZZZZ</name>
<evidence type="ECO:0000313" key="1">
    <source>
        <dbReference type="EMBL" id="GAG72067.1"/>
    </source>
</evidence>
<organism evidence="1">
    <name type="scientific">marine sediment metagenome</name>
    <dbReference type="NCBI Taxonomy" id="412755"/>
    <lineage>
        <taxon>unclassified sequences</taxon>
        <taxon>metagenomes</taxon>
        <taxon>ecological metagenomes</taxon>
    </lineage>
</organism>
<accession>X1ARX1</accession>
<dbReference type="InterPro" id="IPR036052">
    <property type="entry name" value="TrpB-like_PALP_sf"/>
</dbReference>
<protein>
    <recommendedName>
        <fullName evidence="2">Threonine synthase</fullName>
    </recommendedName>
</protein>
<sequence length="76" mass="8079">VIASTASPFKFPGSVARAIDKKYAGMDEFSLLEILAEISGLKVPNAIKGIGSREILHSTVCETSQMKDVITDILGV</sequence>
<dbReference type="SUPFAM" id="SSF53686">
    <property type="entry name" value="Tryptophan synthase beta subunit-like PLP-dependent enzymes"/>
    <property type="match status" value="1"/>
</dbReference>
<reference evidence="1" key="1">
    <citation type="journal article" date="2014" name="Front. Microbiol.">
        <title>High frequency of phylogenetically diverse reductive dehalogenase-homologous genes in deep subseafloor sedimentary metagenomes.</title>
        <authorList>
            <person name="Kawai M."/>
            <person name="Futagami T."/>
            <person name="Toyoda A."/>
            <person name="Takaki Y."/>
            <person name="Nishi S."/>
            <person name="Hori S."/>
            <person name="Arai W."/>
            <person name="Tsubouchi T."/>
            <person name="Morono Y."/>
            <person name="Uchiyama I."/>
            <person name="Ito T."/>
            <person name="Fujiyama A."/>
            <person name="Inagaki F."/>
            <person name="Takami H."/>
        </authorList>
    </citation>
    <scope>NUCLEOTIDE SEQUENCE</scope>
    <source>
        <strain evidence="1">Expedition CK06-06</strain>
    </source>
</reference>